<name>A0AAV4QUI7_CAEEX</name>
<sequence length="161" mass="18842">MAGPRAEEVFPLTCSLLAEEGSRCQEGGCCRTQTEEIRKGKSPNGNVVWRLQWLGAVCENKKRREIIRFRVTKRKYDDDDMIMSHSYHKNLVRTFNQVFKEQVNDQEDEDHLLRVFLIMVPYTMTERIRVISSVFVYFLRKTIEGESPLTDVRAPRNHFGA</sequence>
<dbReference type="AlphaFoldDB" id="A0AAV4QUI7"/>
<gene>
    <name evidence="1" type="ORF">CEXT_113771</name>
</gene>
<proteinExistence type="predicted"/>
<comment type="caution">
    <text evidence="1">The sequence shown here is derived from an EMBL/GenBank/DDBJ whole genome shotgun (WGS) entry which is preliminary data.</text>
</comment>
<evidence type="ECO:0000313" key="1">
    <source>
        <dbReference type="EMBL" id="GIY12934.1"/>
    </source>
</evidence>
<dbReference type="EMBL" id="BPLR01006866">
    <property type="protein sequence ID" value="GIY12934.1"/>
    <property type="molecule type" value="Genomic_DNA"/>
</dbReference>
<reference evidence="1 2" key="1">
    <citation type="submission" date="2021-06" db="EMBL/GenBank/DDBJ databases">
        <title>Caerostris extrusa draft genome.</title>
        <authorList>
            <person name="Kono N."/>
            <person name="Arakawa K."/>
        </authorList>
    </citation>
    <scope>NUCLEOTIDE SEQUENCE [LARGE SCALE GENOMIC DNA]</scope>
</reference>
<keyword evidence="2" id="KW-1185">Reference proteome</keyword>
<organism evidence="1 2">
    <name type="scientific">Caerostris extrusa</name>
    <name type="common">Bark spider</name>
    <name type="synonym">Caerostris bankana</name>
    <dbReference type="NCBI Taxonomy" id="172846"/>
    <lineage>
        <taxon>Eukaryota</taxon>
        <taxon>Metazoa</taxon>
        <taxon>Ecdysozoa</taxon>
        <taxon>Arthropoda</taxon>
        <taxon>Chelicerata</taxon>
        <taxon>Arachnida</taxon>
        <taxon>Araneae</taxon>
        <taxon>Araneomorphae</taxon>
        <taxon>Entelegynae</taxon>
        <taxon>Araneoidea</taxon>
        <taxon>Araneidae</taxon>
        <taxon>Caerostris</taxon>
    </lineage>
</organism>
<dbReference type="Proteomes" id="UP001054945">
    <property type="component" value="Unassembled WGS sequence"/>
</dbReference>
<protein>
    <submittedName>
        <fullName evidence="1">Uncharacterized protein</fullName>
    </submittedName>
</protein>
<evidence type="ECO:0000313" key="2">
    <source>
        <dbReference type="Proteomes" id="UP001054945"/>
    </source>
</evidence>
<accession>A0AAV4QUI7</accession>